<reference evidence="4 5" key="1">
    <citation type="journal article" date="2024" name="Plant J.">
        <title>Genome sequences and population genomics reveal climatic adaptation and genomic divergence between two closely related sweetgum species.</title>
        <authorList>
            <person name="Xu W.Q."/>
            <person name="Ren C.Q."/>
            <person name="Zhang X.Y."/>
            <person name="Comes H.P."/>
            <person name="Liu X.H."/>
            <person name="Li Y.G."/>
            <person name="Kettle C.J."/>
            <person name="Jalonen R."/>
            <person name="Gaisberger H."/>
            <person name="Ma Y.Z."/>
            <person name="Qiu Y.X."/>
        </authorList>
    </citation>
    <scope>NUCLEOTIDE SEQUENCE [LARGE SCALE GENOMIC DNA]</scope>
    <source>
        <strain evidence="4">Hangzhou</strain>
    </source>
</reference>
<feature type="region of interest" description="Disordered" evidence="2">
    <location>
        <begin position="142"/>
        <end position="165"/>
    </location>
</feature>
<sequence length="212" mass="23606">MEEDQEQKHVCKLCNKSFPCGRSLGGHMRSHVITNSAETDEKLSRKKLSASVNNDGINTNTDAGFDAGTHPVYGLRENPKKTCRFADSSEDTLLHGKFCKDCGKGFLSWKALFGHMKCHSEREKASNSLEEENSWTNASQKLVMDSQSDNEAAAPNRRRRSRRRTRYMATAATSSTFSIANASSSVSEIEQEQEEVAMCLIMLSKMWVSGVV</sequence>
<dbReference type="PROSITE" id="PS50157">
    <property type="entry name" value="ZINC_FINGER_C2H2_2"/>
    <property type="match status" value="2"/>
</dbReference>
<dbReference type="SMART" id="SM00355">
    <property type="entry name" value="ZnF_C2H2"/>
    <property type="match status" value="2"/>
</dbReference>
<dbReference type="SUPFAM" id="SSF57667">
    <property type="entry name" value="beta-beta-alpha zinc fingers"/>
    <property type="match status" value="1"/>
</dbReference>
<dbReference type="PANTHER" id="PTHR46869">
    <property type="entry name" value="C2H2-LIKE ZINC FINGER PROTEIN"/>
    <property type="match status" value="1"/>
</dbReference>
<dbReference type="Pfam" id="PF13912">
    <property type="entry name" value="zf-C2H2_6"/>
    <property type="match status" value="2"/>
</dbReference>
<keyword evidence="5" id="KW-1185">Reference proteome</keyword>
<evidence type="ECO:0000313" key="5">
    <source>
        <dbReference type="Proteomes" id="UP001415857"/>
    </source>
</evidence>
<evidence type="ECO:0000259" key="3">
    <source>
        <dbReference type="PROSITE" id="PS50157"/>
    </source>
</evidence>
<dbReference type="InterPro" id="IPR036236">
    <property type="entry name" value="Znf_C2H2_sf"/>
</dbReference>
<feature type="compositionally biased region" description="Basic residues" evidence="2">
    <location>
        <begin position="156"/>
        <end position="165"/>
    </location>
</feature>
<dbReference type="InterPro" id="IPR013087">
    <property type="entry name" value="Znf_C2H2_type"/>
</dbReference>
<evidence type="ECO:0000256" key="1">
    <source>
        <dbReference type="PROSITE-ProRule" id="PRU00042"/>
    </source>
</evidence>
<protein>
    <recommendedName>
        <fullName evidence="3">C2H2-type domain-containing protein</fullName>
    </recommendedName>
</protein>
<feature type="domain" description="C2H2-type" evidence="3">
    <location>
        <begin position="9"/>
        <end position="31"/>
    </location>
</feature>
<name>A0AAP0WSY2_LIQFO</name>
<dbReference type="AlphaFoldDB" id="A0AAP0WSY2"/>
<dbReference type="PANTHER" id="PTHR46869:SF6">
    <property type="entry name" value="C2H2-TYPE DOMAIN-CONTAINING PROTEIN"/>
    <property type="match status" value="1"/>
</dbReference>
<comment type="caution">
    <text evidence="4">The sequence shown here is derived from an EMBL/GenBank/DDBJ whole genome shotgun (WGS) entry which is preliminary data.</text>
</comment>
<evidence type="ECO:0000313" key="4">
    <source>
        <dbReference type="EMBL" id="KAK9278469.1"/>
    </source>
</evidence>
<organism evidence="4 5">
    <name type="scientific">Liquidambar formosana</name>
    <name type="common">Formosan gum</name>
    <dbReference type="NCBI Taxonomy" id="63359"/>
    <lineage>
        <taxon>Eukaryota</taxon>
        <taxon>Viridiplantae</taxon>
        <taxon>Streptophyta</taxon>
        <taxon>Embryophyta</taxon>
        <taxon>Tracheophyta</taxon>
        <taxon>Spermatophyta</taxon>
        <taxon>Magnoliopsida</taxon>
        <taxon>eudicotyledons</taxon>
        <taxon>Gunneridae</taxon>
        <taxon>Pentapetalae</taxon>
        <taxon>Saxifragales</taxon>
        <taxon>Altingiaceae</taxon>
        <taxon>Liquidambar</taxon>
    </lineage>
</organism>
<keyword evidence="1" id="KW-0863">Zinc-finger</keyword>
<dbReference type="Proteomes" id="UP001415857">
    <property type="component" value="Unassembled WGS sequence"/>
</dbReference>
<proteinExistence type="predicted"/>
<gene>
    <name evidence="4" type="ORF">L1049_028034</name>
</gene>
<feature type="domain" description="C2H2-type" evidence="3">
    <location>
        <begin position="97"/>
        <end position="124"/>
    </location>
</feature>
<evidence type="ECO:0000256" key="2">
    <source>
        <dbReference type="SAM" id="MobiDB-lite"/>
    </source>
</evidence>
<dbReference type="EMBL" id="JBBPBK010000009">
    <property type="protein sequence ID" value="KAK9278469.1"/>
    <property type="molecule type" value="Genomic_DNA"/>
</dbReference>
<accession>A0AAP0WSY2</accession>
<dbReference type="PROSITE" id="PS00028">
    <property type="entry name" value="ZINC_FINGER_C2H2_1"/>
    <property type="match status" value="2"/>
</dbReference>
<dbReference type="GO" id="GO:0008270">
    <property type="term" value="F:zinc ion binding"/>
    <property type="evidence" value="ECO:0007669"/>
    <property type="project" value="UniProtKB-KW"/>
</dbReference>
<dbReference type="Gene3D" id="3.30.160.60">
    <property type="entry name" value="Classic Zinc Finger"/>
    <property type="match status" value="1"/>
</dbReference>
<keyword evidence="1" id="KW-0862">Zinc</keyword>
<keyword evidence="1" id="KW-0479">Metal-binding</keyword>